<dbReference type="EMBL" id="MN739520">
    <property type="protein sequence ID" value="QHT10289.1"/>
    <property type="molecule type" value="Genomic_DNA"/>
</dbReference>
<name>A0A6C0D315_9ZZZZ</name>
<proteinExistence type="predicted"/>
<evidence type="ECO:0000313" key="1">
    <source>
        <dbReference type="EMBL" id="QHT10289.1"/>
    </source>
</evidence>
<accession>A0A6C0D315</accession>
<protein>
    <submittedName>
        <fullName evidence="1">Uncharacterized protein</fullName>
    </submittedName>
</protein>
<organism evidence="1">
    <name type="scientific">viral metagenome</name>
    <dbReference type="NCBI Taxonomy" id="1070528"/>
    <lineage>
        <taxon>unclassified sequences</taxon>
        <taxon>metagenomes</taxon>
        <taxon>organismal metagenomes</taxon>
    </lineage>
</organism>
<reference evidence="1" key="1">
    <citation type="journal article" date="2020" name="Nature">
        <title>Giant virus diversity and host interactions through global metagenomics.</title>
        <authorList>
            <person name="Schulz F."/>
            <person name="Roux S."/>
            <person name="Paez-Espino D."/>
            <person name="Jungbluth S."/>
            <person name="Walsh D.A."/>
            <person name="Denef V.J."/>
            <person name="McMahon K.D."/>
            <person name="Konstantinidis K.T."/>
            <person name="Eloe-Fadrosh E.A."/>
            <person name="Kyrpides N.C."/>
            <person name="Woyke T."/>
        </authorList>
    </citation>
    <scope>NUCLEOTIDE SEQUENCE</scope>
    <source>
        <strain evidence="1">GVMAG-M-3300023174-107</strain>
    </source>
</reference>
<sequence>MKSIFNSKPNFKFNRFHFLLNNSHSDENIFQIVNDHLLDKIQLEKYDVVVFSNDINSKSLDVINHFTSYMKDDALFIIENIKNINIFNILKENIKHSYRVNTYELKESKLFTFRIKKTIQEDLSKSYEKIKIVINSHNKSTIALNHLLESMKNHPDFLKFEHIIFVGGYYENKEYSIKNDNDYKNIKYIYCNHNSIDFTSFIALTEIDEYRNSDNYYFYMHDTCRIGTNFYKKINIDISLITTAKIHGRYSMNIGIYSQKIINHFKEFLLTKKNTDESKCMQFKTIDYNEDYMFHNDPNNILLENYSGWLYKGPFDYYNTGTMRLIEYYPNVDLYKIKANWGLGGEWTLKN</sequence>
<dbReference type="AlphaFoldDB" id="A0A6C0D315"/>